<organism evidence="4 5">
    <name type="scientific">Cladobotryum mycophilum</name>
    <dbReference type="NCBI Taxonomy" id="491253"/>
    <lineage>
        <taxon>Eukaryota</taxon>
        <taxon>Fungi</taxon>
        <taxon>Dikarya</taxon>
        <taxon>Ascomycota</taxon>
        <taxon>Pezizomycotina</taxon>
        <taxon>Sordariomycetes</taxon>
        <taxon>Hypocreomycetidae</taxon>
        <taxon>Hypocreales</taxon>
        <taxon>Hypocreaceae</taxon>
        <taxon>Cladobotryum</taxon>
    </lineage>
</organism>
<name>A0ABR0SDH3_9HYPO</name>
<dbReference type="PROSITE" id="PS50231">
    <property type="entry name" value="RICIN_B_LECTIN"/>
    <property type="match status" value="1"/>
</dbReference>
<feature type="region of interest" description="Disordered" evidence="1">
    <location>
        <begin position="180"/>
        <end position="207"/>
    </location>
</feature>
<proteinExistence type="predicted"/>
<gene>
    <name evidence="4" type="ORF">PT974_08143</name>
</gene>
<evidence type="ECO:0000313" key="4">
    <source>
        <dbReference type="EMBL" id="KAK5989881.1"/>
    </source>
</evidence>
<dbReference type="InterPro" id="IPR000772">
    <property type="entry name" value="Ricin_B_lectin"/>
</dbReference>
<keyword evidence="2" id="KW-0472">Membrane</keyword>
<feature type="domain" description="Ricin B lectin" evidence="3">
    <location>
        <begin position="54"/>
        <end position="139"/>
    </location>
</feature>
<dbReference type="SUPFAM" id="SSF50370">
    <property type="entry name" value="Ricin B-like lectins"/>
    <property type="match status" value="1"/>
</dbReference>
<dbReference type="InterPro" id="IPR035992">
    <property type="entry name" value="Ricin_B-like_lectins"/>
</dbReference>
<keyword evidence="2" id="KW-1133">Transmembrane helix</keyword>
<sequence>MTDFSNLKAASLDPNAWYHVTEGRVDNITSSKLTSMLQITADGTPAVWAAANIDQYWQFQPTGDKPGRYQLRCTKTKIDKQLSVCFTTAEVTTGHTRPCMASSSGDDAQRWDVADWGDGSFRIVNVGNGTDYVMDVHKGNPPYMSSNLRTDIAQPAQHWIMTSHAKVDEAGYSTIFSASTTATSTSTNSPSQTISPPDSHTHSHSSLSPAAAAGIGIGVGLGVIFLALAAFFLYRRRRRSAQNVAELGGGSSSPTTKPNPLSPVAHQTILLSPQKGAAAGRNTQAR</sequence>
<feature type="region of interest" description="Disordered" evidence="1">
    <location>
        <begin position="244"/>
        <end position="286"/>
    </location>
</feature>
<feature type="transmembrane region" description="Helical" evidence="2">
    <location>
        <begin position="210"/>
        <end position="234"/>
    </location>
</feature>
<protein>
    <recommendedName>
        <fullName evidence="3">Ricin B lectin domain-containing protein</fullName>
    </recommendedName>
</protein>
<dbReference type="Proteomes" id="UP001338125">
    <property type="component" value="Unassembled WGS sequence"/>
</dbReference>
<evidence type="ECO:0000256" key="1">
    <source>
        <dbReference type="SAM" id="MobiDB-lite"/>
    </source>
</evidence>
<evidence type="ECO:0000259" key="3">
    <source>
        <dbReference type="Pfam" id="PF14200"/>
    </source>
</evidence>
<dbReference type="Gene3D" id="2.80.10.50">
    <property type="match status" value="1"/>
</dbReference>
<dbReference type="EMBL" id="JAVFKD010000014">
    <property type="protein sequence ID" value="KAK5989881.1"/>
    <property type="molecule type" value="Genomic_DNA"/>
</dbReference>
<evidence type="ECO:0000313" key="5">
    <source>
        <dbReference type="Proteomes" id="UP001338125"/>
    </source>
</evidence>
<comment type="caution">
    <text evidence="4">The sequence shown here is derived from an EMBL/GenBank/DDBJ whole genome shotgun (WGS) entry which is preliminary data.</text>
</comment>
<reference evidence="4 5" key="1">
    <citation type="submission" date="2024-01" db="EMBL/GenBank/DDBJ databases">
        <title>Complete genome of Cladobotryum mycophilum ATHUM6906.</title>
        <authorList>
            <person name="Christinaki A.C."/>
            <person name="Myridakis A.I."/>
            <person name="Kouvelis V.N."/>
        </authorList>
    </citation>
    <scope>NUCLEOTIDE SEQUENCE [LARGE SCALE GENOMIC DNA]</scope>
    <source>
        <strain evidence="4 5">ATHUM6906</strain>
    </source>
</reference>
<accession>A0ABR0SDH3</accession>
<keyword evidence="2" id="KW-0812">Transmembrane</keyword>
<keyword evidence="5" id="KW-1185">Reference proteome</keyword>
<dbReference type="Pfam" id="PF14200">
    <property type="entry name" value="RicinB_lectin_2"/>
    <property type="match status" value="1"/>
</dbReference>
<dbReference type="CDD" id="cd00161">
    <property type="entry name" value="beta-trefoil_Ricin-like"/>
    <property type="match status" value="1"/>
</dbReference>
<evidence type="ECO:0000256" key="2">
    <source>
        <dbReference type="SAM" id="Phobius"/>
    </source>
</evidence>